<keyword evidence="2" id="KW-0732">Signal</keyword>
<feature type="repeat" description="TPR" evidence="1">
    <location>
        <begin position="165"/>
        <end position="198"/>
    </location>
</feature>
<dbReference type="Proteomes" id="UP000642829">
    <property type="component" value="Unassembled WGS sequence"/>
</dbReference>
<dbReference type="InterPro" id="IPR011990">
    <property type="entry name" value="TPR-like_helical_dom_sf"/>
</dbReference>
<dbReference type="Pfam" id="PF13432">
    <property type="entry name" value="TPR_16"/>
    <property type="match status" value="1"/>
</dbReference>
<dbReference type="SUPFAM" id="SSF48452">
    <property type="entry name" value="TPR-like"/>
    <property type="match status" value="2"/>
</dbReference>
<evidence type="ECO:0000256" key="2">
    <source>
        <dbReference type="SAM" id="SignalP"/>
    </source>
</evidence>
<name>A0A8J3DC87_9BACT</name>
<evidence type="ECO:0000313" key="4">
    <source>
        <dbReference type="Proteomes" id="UP000642829"/>
    </source>
</evidence>
<dbReference type="PANTHER" id="PTHR12558">
    <property type="entry name" value="CELL DIVISION CYCLE 16,23,27"/>
    <property type="match status" value="1"/>
</dbReference>
<reference evidence="3" key="1">
    <citation type="journal article" date="2014" name="Int. J. Syst. Evol. Microbiol.">
        <title>Complete genome sequence of Corynebacterium casei LMG S-19264T (=DSM 44701T), isolated from a smear-ripened cheese.</title>
        <authorList>
            <consortium name="US DOE Joint Genome Institute (JGI-PGF)"/>
            <person name="Walter F."/>
            <person name="Albersmeier A."/>
            <person name="Kalinowski J."/>
            <person name="Ruckert C."/>
        </authorList>
    </citation>
    <scope>NUCLEOTIDE SEQUENCE</scope>
    <source>
        <strain evidence="3">KCTC 12870</strain>
    </source>
</reference>
<keyword evidence="1" id="KW-0802">TPR repeat</keyword>
<dbReference type="SUPFAM" id="SSF81901">
    <property type="entry name" value="HCP-like"/>
    <property type="match status" value="1"/>
</dbReference>
<evidence type="ECO:0000256" key="1">
    <source>
        <dbReference type="PROSITE-ProRule" id="PRU00339"/>
    </source>
</evidence>
<comment type="caution">
    <text evidence="3">The sequence shown here is derived from an EMBL/GenBank/DDBJ whole genome shotgun (WGS) entry which is preliminary data.</text>
</comment>
<accession>A0A8J3DC87</accession>
<dbReference type="AlphaFoldDB" id="A0A8J3DC87"/>
<feature type="signal peptide" evidence="2">
    <location>
        <begin position="1"/>
        <end position="20"/>
    </location>
</feature>
<dbReference type="Pfam" id="PF25058">
    <property type="entry name" value="ARM_TT21"/>
    <property type="match status" value="1"/>
</dbReference>
<keyword evidence="4" id="KW-1185">Reference proteome</keyword>
<reference evidence="3" key="2">
    <citation type="submission" date="2020-09" db="EMBL/GenBank/DDBJ databases">
        <authorList>
            <person name="Sun Q."/>
            <person name="Kim S."/>
        </authorList>
    </citation>
    <scope>NUCLEOTIDE SEQUENCE</scope>
    <source>
        <strain evidence="3">KCTC 12870</strain>
    </source>
</reference>
<feature type="repeat" description="TPR" evidence="1">
    <location>
        <begin position="97"/>
        <end position="130"/>
    </location>
</feature>
<dbReference type="PROSITE" id="PS50005">
    <property type="entry name" value="TPR"/>
    <property type="match status" value="2"/>
</dbReference>
<dbReference type="Pfam" id="PF14559">
    <property type="entry name" value="TPR_19"/>
    <property type="match status" value="1"/>
</dbReference>
<sequence>MKEKLILLMLLGVVAVTANGQTSSGAKLPGEPSAPSVLDDPEWQKRFLGSYGFRSTLEPKVSAEEVEVLRELIDLMKADPKAAAAQLEAGTNENSSAALNFILANLYFQTGDTDSAKKYYLIAVEKHPDYMRAHKNLGLLLMQEQDMKGALKHLSRTTELGEMDGRTQGLMGYGYLSEGDFIAAEECYRDAIQMEPDVIDWKLGVGRVLIETGRNGESIALFNSLIKENPSDSKLWLLQANAYLAENQPESAAVNLEMVRSMNEADTESLRLLGDIYLNMKIADLALDAYVEAMHKSGNQGGVKLAIRSAKLLNQTGSPEKAKELLEQTLATYEGEISNDQNLEILILQASLARSLGNANEAINVLEDIVKQDGMQGEALIELATIYSERGQENDQEQAYLLLKRAQKISGFEYDSMVKHAQMLVRERKYKEAAQLLEGALQIKEDARTRDFLIRVRRAMRA</sequence>
<gene>
    <name evidence="3" type="ORF">GCM10007047_18470</name>
</gene>
<organism evidence="3 4">
    <name type="scientific">Cerasicoccus arenae</name>
    <dbReference type="NCBI Taxonomy" id="424488"/>
    <lineage>
        <taxon>Bacteria</taxon>
        <taxon>Pseudomonadati</taxon>
        <taxon>Verrucomicrobiota</taxon>
        <taxon>Opitutia</taxon>
        <taxon>Puniceicoccales</taxon>
        <taxon>Cerasicoccaceae</taxon>
        <taxon>Cerasicoccus</taxon>
    </lineage>
</organism>
<dbReference type="SMART" id="SM00028">
    <property type="entry name" value="TPR"/>
    <property type="match status" value="7"/>
</dbReference>
<protein>
    <recommendedName>
        <fullName evidence="5">Tetratricopeptide repeat protein</fullName>
    </recommendedName>
</protein>
<dbReference type="PANTHER" id="PTHR12558:SF13">
    <property type="entry name" value="CELL DIVISION CYCLE PROTEIN 27 HOMOLOG"/>
    <property type="match status" value="1"/>
</dbReference>
<dbReference type="InterPro" id="IPR019734">
    <property type="entry name" value="TPR_rpt"/>
</dbReference>
<proteinExistence type="predicted"/>
<dbReference type="EMBL" id="BMXG01000010">
    <property type="protein sequence ID" value="GHC02241.1"/>
    <property type="molecule type" value="Genomic_DNA"/>
</dbReference>
<dbReference type="Gene3D" id="1.25.40.10">
    <property type="entry name" value="Tetratricopeptide repeat domain"/>
    <property type="match status" value="2"/>
</dbReference>
<feature type="chain" id="PRO_5035230479" description="Tetratricopeptide repeat protein" evidence="2">
    <location>
        <begin position="21"/>
        <end position="462"/>
    </location>
</feature>
<evidence type="ECO:0008006" key="5">
    <source>
        <dbReference type="Google" id="ProtNLM"/>
    </source>
</evidence>
<evidence type="ECO:0000313" key="3">
    <source>
        <dbReference type="EMBL" id="GHC02241.1"/>
    </source>
</evidence>
<dbReference type="RefSeq" id="WP_189514367.1">
    <property type="nucleotide sequence ID" value="NZ_BMXG01000010.1"/>
</dbReference>